<dbReference type="PaxDb" id="3055-EDO99359"/>
<name>A8J9U4_CHLRE</name>
<dbReference type="Gramene" id="PNW83975">
    <property type="protein sequence ID" value="PNW83975"/>
    <property type="gene ID" value="CHLRE_04g213400v5"/>
</dbReference>
<feature type="compositionally biased region" description="Low complexity" evidence="7">
    <location>
        <begin position="96"/>
        <end position="121"/>
    </location>
</feature>
<dbReference type="InterPro" id="IPR023827">
    <property type="entry name" value="Peptidase_S8_Asp-AS"/>
</dbReference>
<feature type="active site" description="Charge relay system" evidence="5">
    <location>
        <position position="218"/>
    </location>
</feature>
<sequence>MSLGPRVALGLLLLAVAHSAANADRFILNLAPGAKQASLVAAIKAVGGSVSYFHAGAGIAVVTVPAGTTLPPGRLTSAGVGAVVPDSRIRLPSPRASSFRGATAATAAGDPASTSASEATPPSFPEPKLKATNLQFLSGPITSNPTDDLWDQQWAPRAIKAQSAWAAGVTGKCVRVAVLDTGMWWDHPDLAGRVDVDYARSFVDGIPPYADSQNYFWHASHVAGIVAGSANNGGIVGIAPEATIIPIKVLDNNAGDNSFLIQGLLYAASPLGPDGAGADIINLSLGGFGNPNDKNDTWALYNKVLNYVASQGVLVVAAAGNDALNLGRTRNTFVSPCENGGNTVCVSSTGPLDVCKTCQDDWINTCLESPSTWDLKQQLALYSNYGPSAISVAGPGGDYRSAFEWYAKWYDPATDSFLPGTPPTCWFVDQVLSVGAPNRPDLPAFIQYTGTSQAAPAVSGVAALMIHDAAVRQGVDLCAASRAGLKGRARGPLNVAQIKTALARGAVYPGGAVDREAYGAGLVDVSRTLGYPQPAWAAP</sequence>
<dbReference type="STRING" id="3055.A8J9U4"/>
<evidence type="ECO:0000256" key="4">
    <source>
        <dbReference type="ARBA" id="ARBA00022825"/>
    </source>
</evidence>
<keyword evidence="3 5" id="KW-0378">Hydrolase</keyword>
<dbReference type="EMBL" id="CM008965">
    <property type="protein sequence ID" value="PNW83975.1"/>
    <property type="molecule type" value="Genomic_DNA"/>
</dbReference>
<evidence type="ECO:0000313" key="10">
    <source>
        <dbReference type="EMBL" id="PNW83975.1"/>
    </source>
</evidence>
<keyword evidence="8" id="KW-0732">Signal</keyword>
<dbReference type="OrthoDB" id="371436at2759"/>
<gene>
    <name evidence="10" type="ORF">CHLRE_04g213400v5</name>
</gene>
<dbReference type="PRINTS" id="PR00723">
    <property type="entry name" value="SUBTILISIN"/>
</dbReference>
<dbReference type="SUPFAM" id="SSF52743">
    <property type="entry name" value="Subtilisin-like"/>
    <property type="match status" value="1"/>
</dbReference>
<keyword evidence="11" id="KW-1185">Reference proteome</keyword>
<dbReference type="eggNOG" id="KOG3525">
    <property type="taxonomic scope" value="Eukaryota"/>
</dbReference>
<dbReference type="GO" id="GO:0006508">
    <property type="term" value="P:proteolysis"/>
    <property type="evidence" value="ECO:0000318"/>
    <property type="project" value="GO_Central"/>
</dbReference>
<feature type="domain" description="Peptidase S8/S53" evidence="9">
    <location>
        <begin position="171"/>
        <end position="467"/>
    </location>
</feature>
<feature type="active site" description="Charge relay system" evidence="5">
    <location>
        <position position="180"/>
    </location>
</feature>
<dbReference type="GeneID" id="5724223"/>
<keyword evidence="2 5" id="KW-0645">Protease</keyword>
<evidence type="ECO:0000256" key="1">
    <source>
        <dbReference type="ARBA" id="ARBA00011073"/>
    </source>
</evidence>
<dbReference type="InterPro" id="IPR051048">
    <property type="entry name" value="Peptidase_S8/S53_subtilisin"/>
</dbReference>
<dbReference type="InterPro" id="IPR015500">
    <property type="entry name" value="Peptidase_S8_subtilisin-rel"/>
</dbReference>
<dbReference type="Gene3D" id="3.40.50.200">
    <property type="entry name" value="Peptidase S8/S53 domain"/>
    <property type="match status" value="1"/>
</dbReference>
<evidence type="ECO:0000256" key="2">
    <source>
        <dbReference type="ARBA" id="ARBA00022670"/>
    </source>
</evidence>
<organism evidence="10 11">
    <name type="scientific">Chlamydomonas reinhardtii</name>
    <name type="common">Chlamydomonas smithii</name>
    <dbReference type="NCBI Taxonomy" id="3055"/>
    <lineage>
        <taxon>Eukaryota</taxon>
        <taxon>Viridiplantae</taxon>
        <taxon>Chlorophyta</taxon>
        <taxon>core chlorophytes</taxon>
        <taxon>Chlorophyceae</taxon>
        <taxon>CS clade</taxon>
        <taxon>Chlamydomonadales</taxon>
        <taxon>Chlamydomonadaceae</taxon>
        <taxon>Chlamydomonas</taxon>
    </lineage>
</organism>
<dbReference type="PANTHER" id="PTHR43399">
    <property type="entry name" value="SUBTILISIN-RELATED"/>
    <property type="match status" value="1"/>
</dbReference>
<reference evidence="10 11" key="1">
    <citation type="journal article" date="2007" name="Science">
        <title>The Chlamydomonas genome reveals the evolution of key animal and plant functions.</title>
        <authorList>
            <person name="Merchant S.S."/>
            <person name="Prochnik S.E."/>
            <person name="Vallon O."/>
            <person name="Harris E.H."/>
            <person name="Karpowicz S.J."/>
            <person name="Witman G.B."/>
            <person name="Terry A."/>
            <person name="Salamov A."/>
            <person name="Fritz-Laylin L.K."/>
            <person name="Marechal-Drouard L."/>
            <person name="Marshall W.F."/>
            <person name="Qu L.H."/>
            <person name="Nelson D.R."/>
            <person name="Sanderfoot A.A."/>
            <person name="Spalding M.H."/>
            <person name="Kapitonov V.V."/>
            <person name="Ren Q."/>
            <person name="Ferris P."/>
            <person name="Lindquist E."/>
            <person name="Shapiro H."/>
            <person name="Lucas S.M."/>
            <person name="Grimwood J."/>
            <person name="Schmutz J."/>
            <person name="Cardol P."/>
            <person name="Cerutti H."/>
            <person name="Chanfreau G."/>
            <person name="Chen C.L."/>
            <person name="Cognat V."/>
            <person name="Croft M.T."/>
            <person name="Dent R."/>
            <person name="Dutcher S."/>
            <person name="Fernandez E."/>
            <person name="Fukuzawa H."/>
            <person name="Gonzalez-Ballester D."/>
            <person name="Gonzalez-Halphen D."/>
            <person name="Hallmann A."/>
            <person name="Hanikenne M."/>
            <person name="Hippler M."/>
            <person name="Inwood W."/>
            <person name="Jabbari K."/>
            <person name="Kalanon M."/>
            <person name="Kuras R."/>
            <person name="Lefebvre P.A."/>
            <person name="Lemaire S.D."/>
            <person name="Lobanov A.V."/>
            <person name="Lohr M."/>
            <person name="Manuell A."/>
            <person name="Meier I."/>
            <person name="Mets L."/>
            <person name="Mittag M."/>
            <person name="Mittelmeier T."/>
            <person name="Moroney J.V."/>
            <person name="Moseley J."/>
            <person name="Napoli C."/>
            <person name="Nedelcu A.M."/>
            <person name="Niyogi K."/>
            <person name="Novoselov S.V."/>
            <person name="Paulsen I.T."/>
            <person name="Pazour G."/>
            <person name="Purton S."/>
            <person name="Ral J.P."/>
            <person name="Riano-Pachon D.M."/>
            <person name="Riekhof W."/>
            <person name="Rymarquis L."/>
            <person name="Schroda M."/>
            <person name="Stern D."/>
            <person name="Umen J."/>
            <person name="Willows R."/>
            <person name="Wilson N."/>
            <person name="Zimmer S.L."/>
            <person name="Allmer J."/>
            <person name="Balk J."/>
            <person name="Bisova K."/>
            <person name="Chen C.J."/>
            <person name="Elias M."/>
            <person name="Gendler K."/>
            <person name="Hauser C."/>
            <person name="Lamb M.R."/>
            <person name="Ledford H."/>
            <person name="Long J.C."/>
            <person name="Minagawa J."/>
            <person name="Page M.D."/>
            <person name="Pan J."/>
            <person name="Pootakham W."/>
            <person name="Roje S."/>
            <person name="Rose A."/>
            <person name="Stahlberg E."/>
            <person name="Terauchi A.M."/>
            <person name="Yang P."/>
            <person name="Ball S."/>
            <person name="Bowler C."/>
            <person name="Dieckmann C.L."/>
            <person name="Gladyshev V.N."/>
            <person name="Green P."/>
            <person name="Jorgensen R."/>
            <person name="Mayfield S."/>
            <person name="Mueller-Roeber B."/>
            <person name="Rajamani S."/>
            <person name="Sayre R.T."/>
            <person name="Brokstein P."/>
            <person name="Dubchak I."/>
            <person name="Goodstein D."/>
            <person name="Hornick L."/>
            <person name="Huang Y.W."/>
            <person name="Jhaveri J."/>
            <person name="Luo Y."/>
            <person name="Martinez D."/>
            <person name="Ngau W.C."/>
            <person name="Otillar B."/>
            <person name="Poliakov A."/>
            <person name="Porter A."/>
            <person name="Szajkowski L."/>
            <person name="Werner G."/>
            <person name="Zhou K."/>
            <person name="Grigoriev I.V."/>
            <person name="Rokhsar D.S."/>
            <person name="Grossman A.R."/>
        </authorList>
    </citation>
    <scope>NUCLEOTIDE SEQUENCE [LARGE SCALE GENOMIC DNA]</scope>
    <source>
        <strain evidence="11">CC-503</strain>
    </source>
</reference>
<dbReference type="RefSeq" id="XP_001698677.1">
    <property type="nucleotide sequence ID" value="XM_001698625.3"/>
</dbReference>
<evidence type="ECO:0000256" key="5">
    <source>
        <dbReference type="PROSITE-ProRule" id="PRU01240"/>
    </source>
</evidence>
<accession>A8J9U4</accession>
<comment type="similarity">
    <text evidence="1 5 6">Belongs to the peptidase S8 family.</text>
</comment>
<dbReference type="InterPro" id="IPR000209">
    <property type="entry name" value="Peptidase_S8/S53_dom"/>
</dbReference>
<evidence type="ECO:0000256" key="3">
    <source>
        <dbReference type="ARBA" id="ARBA00022801"/>
    </source>
</evidence>
<feature type="active site" description="Charge relay system" evidence="5">
    <location>
        <position position="452"/>
    </location>
</feature>
<dbReference type="InterPro" id="IPR023828">
    <property type="entry name" value="Peptidase_S8_Ser-AS"/>
</dbReference>
<dbReference type="GO" id="GO:0004252">
    <property type="term" value="F:serine-type endopeptidase activity"/>
    <property type="evidence" value="ECO:0000318"/>
    <property type="project" value="GO_Central"/>
</dbReference>
<dbReference type="PROSITE" id="PS00138">
    <property type="entry name" value="SUBTILASE_SER"/>
    <property type="match status" value="1"/>
</dbReference>
<dbReference type="HOGENOM" id="CLU_505673_0_0_1"/>
<dbReference type="InParanoid" id="A8J9U4"/>
<proteinExistence type="inferred from homology"/>
<dbReference type="AlphaFoldDB" id="A8J9U4"/>
<protein>
    <recommendedName>
        <fullName evidence="9">Peptidase S8/S53 domain-containing protein</fullName>
    </recommendedName>
</protein>
<dbReference type="InterPro" id="IPR036852">
    <property type="entry name" value="Peptidase_S8/S53_dom_sf"/>
</dbReference>
<feature type="signal peptide" evidence="8">
    <location>
        <begin position="1"/>
        <end position="23"/>
    </location>
</feature>
<evidence type="ECO:0000256" key="6">
    <source>
        <dbReference type="RuleBase" id="RU003355"/>
    </source>
</evidence>
<feature type="chain" id="PRO_5014297513" description="Peptidase S8/S53 domain-containing protein" evidence="8">
    <location>
        <begin position="24"/>
        <end position="539"/>
    </location>
</feature>
<dbReference type="Pfam" id="PF00082">
    <property type="entry name" value="Peptidase_S8"/>
    <property type="match status" value="1"/>
</dbReference>
<keyword evidence="4 5" id="KW-0720">Serine protease</keyword>
<dbReference type="PROSITE" id="PS51892">
    <property type="entry name" value="SUBTILASE"/>
    <property type="match status" value="1"/>
</dbReference>
<dbReference type="KEGG" id="cre:CHLRE_04g213400v5"/>
<evidence type="ECO:0000259" key="9">
    <source>
        <dbReference type="Pfam" id="PF00082"/>
    </source>
</evidence>
<evidence type="ECO:0000313" key="11">
    <source>
        <dbReference type="Proteomes" id="UP000006906"/>
    </source>
</evidence>
<evidence type="ECO:0000256" key="7">
    <source>
        <dbReference type="SAM" id="MobiDB-lite"/>
    </source>
</evidence>
<feature type="region of interest" description="Disordered" evidence="7">
    <location>
        <begin position="94"/>
        <end position="125"/>
    </location>
</feature>
<dbReference type="PROSITE" id="PS00136">
    <property type="entry name" value="SUBTILASE_ASP"/>
    <property type="match status" value="1"/>
</dbReference>
<dbReference type="PANTHER" id="PTHR43399:SF4">
    <property type="entry name" value="CELL WALL-ASSOCIATED PROTEASE"/>
    <property type="match status" value="1"/>
</dbReference>
<evidence type="ECO:0000256" key="8">
    <source>
        <dbReference type="SAM" id="SignalP"/>
    </source>
</evidence>
<dbReference type="Proteomes" id="UP000006906">
    <property type="component" value="Chromosome 4"/>
</dbReference>